<dbReference type="PANTHER" id="PTHR15666:SF1">
    <property type="entry name" value="COMM DOMAIN-CONTAINING PROTEIN 5"/>
    <property type="match status" value="1"/>
</dbReference>
<comment type="caution">
    <text evidence="1">The sequence shown here is derived from an EMBL/GenBank/DDBJ whole genome shotgun (WGS) entry which is preliminary data.</text>
</comment>
<sequence length="219" mass="24841">IFCLFIKNLSLLDKTAFYTRNHKGDFFFVFNQSINFSVCISNLGPPHLHVYKIIILFRAMALPNVAAGSDRTLFLGPRIPNYVKSFAKNLNNIKKPVFRQMVKLALLDFEGKDVNPEMYLAIKKAAQDSCNVDVVYGALYTLLKCALSLPEASLKQDRDNEEDWNGSIKTSLGYWLLQICWSRHPDDSELKRSGTVPLRLLLAIGYFGYARVGTPKIQN</sequence>
<name>A0AAV1ZFI3_9ARAC</name>
<evidence type="ECO:0000313" key="1">
    <source>
        <dbReference type="EMBL" id="CAL1269258.1"/>
    </source>
</evidence>
<dbReference type="AlphaFoldDB" id="A0AAV1ZFI3"/>
<protein>
    <submittedName>
        <fullName evidence="1">Uncharacterized protein</fullName>
    </submittedName>
</protein>
<dbReference type="GO" id="GO:0005634">
    <property type="term" value="C:nucleus"/>
    <property type="evidence" value="ECO:0007669"/>
    <property type="project" value="TreeGrafter"/>
</dbReference>
<dbReference type="PANTHER" id="PTHR15666">
    <property type="entry name" value="COMM DOMAIN CONTAINING PROTEIN 5"/>
    <property type="match status" value="1"/>
</dbReference>
<feature type="non-terminal residue" evidence="1">
    <location>
        <position position="1"/>
    </location>
</feature>
<proteinExistence type="predicted"/>
<accession>A0AAV1ZFI3</accession>
<gene>
    <name evidence="1" type="ORF">LARSCL_LOCUS4644</name>
</gene>
<dbReference type="InterPro" id="IPR037357">
    <property type="entry name" value="COMMD5"/>
</dbReference>
<evidence type="ECO:0000313" key="2">
    <source>
        <dbReference type="Proteomes" id="UP001497382"/>
    </source>
</evidence>
<dbReference type="EMBL" id="CAXIEN010000039">
    <property type="protein sequence ID" value="CAL1269258.1"/>
    <property type="molecule type" value="Genomic_DNA"/>
</dbReference>
<reference evidence="1 2" key="1">
    <citation type="submission" date="2024-04" db="EMBL/GenBank/DDBJ databases">
        <authorList>
            <person name="Rising A."/>
            <person name="Reimegard J."/>
            <person name="Sonavane S."/>
            <person name="Akerstrom W."/>
            <person name="Nylinder S."/>
            <person name="Hedman E."/>
            <person name="Kallberg Y."/>
        </authorList>
    </citation>
    <scope>NUCLEOTIDE SEQUENCE [LARGE SCALE GENOMIC DNA]</scope>
</reference>
<keyword evidence="2" id="KW-1185">Reference proteome</keyword>
<dbReference type="Proteomes" id="UP001497382">
    <property type="component" value="Unassembled WGS sequence"/>
</dbReference>
<organism evidence="1 2">
    <name type="scientific">Larinioides sclopetarius</name>
    <dbReference type="NCBI Taxonomy" id="280406"/>
    <lineage>
        <taxon>Eukaryota</taxon>
        <taxon>Metazoa</taxon>
        <taxon>Ecdysozoa</taxon>
        <taxon>Arthropoda</taxon>
        <taxon>Chelicerata</taxon>
        <taxon>Arachnida</taxon>
        <taxon>Araneae</taxon>
        <taxon>Araneomorphae</taxon>
        <taxon>Entelegynae</taxon>
        <taxon>Araneoidea</taxon>
        <taxon>Araneidae</taxon>
        <taxon>Larinioides</taxon>
    </lineage>
</organism>